<name>A0A4C1YSF9_EUMVA</name>
<comment type="caution">
    <text evidence="1">The sequence shown here is derived from an EMBL/GenBank/DDBJ whole genome shotgun (WGS) entry which is preliminary data.</text>
</comment>
<dbReference type="AlphaFoldDB" id="A0A4C1YSF9"/>
<dbReference type="EMBL" id="BGZK01001345">
    <property type="protein sequence ID" value="GBP77774.1"/>
    <property type="molecule type" value="Genomic_DNA"/>
</dbReference>
<sequence>MCQSSLWSVNTRSLLTRKSPEGAPLSSASLMSERRVHSPGRRALAVGLPLALYGVKIVLIAHDNLKQNRGVGLLAETLREATRGHA</sequence>
<evidence type="ECO:0000313" key="2">
    <source>
        <dbReference type="Proteomes" id="UP000299102"/>
    </source>
</evidence>
<reference evidence="1 2" key="1">
    <citation type="journal article" date="2019" name="Commun. Biol.">
        <title>The bagworm genome reveals a unique fibroin gene that provides high tensile strength.</title>
        <authorList>
            <person name="Kono N."/>
            <person name="Nakamura H."/>
            <person name="Ohtoshi R."/>
            <person name="Tomita M."/>
            <person name="Numata K."/>
            <person name="Arakawa K."/>
        </authorList>
    </citation>
    <scope>NUCLEOTIDE SEQUENCE [LARGE SCALE GENOMIC DNA]</scope>
</reference>
<organism evidence="1 2">
    <name type="scientific">Eumeta variegata</name>
    <name type="common">Bagworm moth</name>
    <name type="synonym">Eumeta japonica</name>
    <dbReference type="NCBI Taxonomy" id="151549"/>
    <lineage>
        <taxon>Eukaryota</taxon>
        <taxon>Metazoa</taxon>
        <taxon>Ecdysozoa</taxon>
        <taxon>Arthropoda</taxon>
        <taxon>Hexapoda</taxon>
        <taxon>Insecta</taxon>
        <taxon>Pterygota</taxon>
        <taxon>Neoptera</taxon>
        <taxon>Endopterygota</taxon>
        <taxon>Lepidoptera</taxon>
        <taxon>Glossata</taxon>
        <taxon>Ditrysia</taxon>
        <taxon>Tineoidea</taxon>
        <taxon>Psychidae</taxon>
        <taxon>Oiketicinae</taxon>
        <taxon>Eumeta</taxon>
    </lineage>
</organism>
<accession>A0A4C1YSF9</accession>
<gene>
    <name evidence="1" type="ORF">EVAR_98468_1</name>
</gene>
<keyword evidence="2" id="KW-1185">Reference proteome</keyword>
<protein>
    <submittedName>
        <fullName evidence="1">Uncharacterized protein</fullName>
    </submittedName>
</protein>
<proteinExistence type="predicted"/>
<evidence type="ECO:0000313" key="1">
    <source>
        <dbReference type="EMBL" id="GBP77774.1"/>
    </source>
</evidence>
<dbReference type="Proteomes" id="UP000299102">
    <property type="component" value="Unassembled WGS sequence"/>
</dbReference>